<evidence type="ECO:0000313" key="1">
    <source>
        <dbReference type="EMBL" id="MBW4565347.1"/>
    </source>
</evidence>
<dbReference type="SUPFAM" id="SSF51905">
    <property type="entry name" value="FAD/NAD(P)-binding domain"/>
    <property type="match status" value="1"/>
</dbReference>
<protein>
    <submittedName>
        <fullName evidence="1">NAD(P)/FAD-dependent oxidoreductase</fullName>
    </submittedName>
</protein>
<comment type="caution">
    <text evidence="1">The sequence shown here is derived from an EMBL/GenBank/DDBJ whole genome shotgun (WGS) entry which is preliminary data.</text>
</comment>
<accession>A0A951Q652</accession>
<name>A0A951Q652_9NOST</name>
<gene>
    <name evidence="1" type="ORF">KME32_30530</name>
</gene>
<dbReference type="Gene3D" id="1.10.405.20">
    <property type="match status" value="1"/>
</dbReference>
<reference evidence="1" key="2">
    <citation type="journal article" date="2022" name="Microbiol. Resour. Announc.">
        <title>Metagenome Sequencing to Explore Phylogenomics of Terrestrial Cyanobacteria.</title>
        <authorList>
            <person name="Ward R.D."/>
            <person name="Stajich J.E."/>
            <person name="Johansen J.R."/>
            <person name="Huntemann M."/>
            <person name="Clum A."/>
            <person name="Foster B."/>
            <person name="Foster B."/>
            <person name="Roux S."/>
            <person name="Palaniappan K."/>
            <person name="Varghese N."/>
            <person name="Mukherjee S."/>
            <person name="Reddy T.B.K."/>
            <person name="Daum C."/>
            <person name="Copeland A."/>
            <person name="Chen I.A."/>
            <person name="Ivanova N.N."/>
            <person name="Kyrpides N.C."/>
            <person name="Shapiro N."/>
            <person name="Eloe-Fadrosh E.A."/>
            <person name="Pietrasiak N."/>
        </authorList>
    </citation>
    <scope>NUCLEOTIDE SEQUENCE</scope>
    <source>
        <strain evidence="1">JT2-VF2</strain>
    </source>
</reference>
<reference evidence="1" key="1">
    <citation type="submission" date="2021-05" db="EMBL/GenBank/DDBJ databases">
        <authorList>
            <person name="Pietrasiak N."/>
            <person name="Ward R."/>
            <person name="Stajich J.E."/>
            <person name="Kurbessoian T."/>
        </authorList>
    </citation>
    <scope>NUCLEOTIDE SEQUENCE</scope>
    <source>
        <strain evidence="1">JT2-VF2</strain>
    </source>
</reference>
<dbReference type="Proteomes" id="UP000715781">
    <property type="component" value="Unassembled WGS sequence"/>
</dbReference>
<proteinExistence type="predicted"/>
<dbReference type="Pfam" id="PF13450">
    <property type="entry name" value="NAD_binding_8"/>
    <property type="match status" value="1"/>
</dbReference>
<dbReference type="AlphaFoldDB" id="A0A951Q652"/>
<evidence type="ECO:0000313" key="2">
    <source>
        <dbReference type="Proteomes" id="UP000715781"/>
    </source>
</evidence>
<dbReference type="EMBL" id="JAHHHN010000035">
    <property type="protein sequence ID" value="MBW4565347.1"/>
    <property type="molecule type" value="Genomic_DNA"/>
</dbReference>
<sequence>MKQQIKSKDVAPSSPSRSNPVLLEYTINGNIQPPKECELLVIACDPRNLYNICDYTTEELAIFDKLKNFTFHTSLLKVQINNPSTQATYPGIFAPKVLGQMDGSIYAYRNESVKQFGSNLANEMAYNLVTVYQLQGEAETPLSSNEFEKILNQQLTNSDWWPFSTEYEVLKTFTTPYFDHFSNEGLFEEKLPWKILNLQGKNKTLYVHGFTCFESVLHCWDYAELVLNFVGSAEKPLPTELNAPIVILGAGVSGLLFATRLKRLGYTDIEILESTDRYCGKTYTITENEPYPGGSPENTVCELGTCYLSPAYDHLVEDLKEFFVDNAQINFAKGEPNFRGIVIEGEFEPPYVPNEAILPQQDYILLKAKALLNLDPNELPNVVMSYIALALAKYSVLHWKIMGSQTPMPLKPPEELRDKTFYEFLDENGLLSLVGMIQYMYSVQGYGVMTNIPAYYGLTWITPIVIQTILLDNFDPEEIPVVTGLEKGWGALWDQIVTQGELNITYLAKATSIKRLNP</sequence>
<dbReference type="InterPro" id="IPR036188">
    <property type="entry name" value="FAD/NAD-bd_sf"/>
</dbReference>
<organism evidence="1 2">
    <name type="scientific">Mojavia pulchra JT2-VF2</name>
    <dbReference type="NCBI Taxonomy" id="287848"/>
    <lineage>
        <taxon>Bacteria</taxon>
        <taxon>Bacillati</taxon>
        <taxon>Cyanobacteriota</taxon>
        <taxon>Cyanophyceae</taxon>
        <taxon>Nostocales</taxon>
        <taxon>Nostocaceae</taxon>
    </lineage>
</organism>
<dbReference type="Gene3D" id="3.50.50.60">
    <property type="entry name" value="FAD/NAD(P)-binding domain"/>
    <property type="match status" value="1"/>
</dbReference>